<evidence type="ECO:0000256" key="5">
    <source>
        <dbReference type="ARBA" id="ARBA00022801"/>
    </source>
</evidence>
<dbReference type="GO" id="GO:0016485">
    <property type="term" value="P:protein processing"/>
    <property type="evidence" value="ECO:0007669"/>
    <property type="project" value="TreeGrafter"/>
</dbReference>
<dbReference type="PANTHER" id="PTHR11733">
    <property type="entry name" value="ZINC METALLOPROTEASE FAMILY M13 NEPRILYSIN-RELATED"/>
    <property type="match status" value="1"/>
</dbReference>
<organism evidence="10 11">
    <name type="scientific">Maribacter dokdonensis</name>
    <dbReference type="NCBI Taxonomy" id="320912"/>
    <lineage>
        <taxon>Bacteria</taxon>
        <taxon>Pseudomonadati</taxon>
        <taxon>Bacteroidota</taxon>
        <taxon>Flavobacteriia</taxon>
        <taxon>Flavobacteriales</taxon>
        <taxon>Flavobacteriaceae</taxon>
        <taxon>Maribacter</taxon>
    </lineage>
</organism>
<dbReference type="EMBL" id="FNTB01000001">
    <property type="protein sequence ID" value="SEB90123.1"/>
    <property type="molecule type" value="Genomic_DNA"/>
</dbReference>
<dbReference type="Gene3D" id="3.40.390.10">
    <property type="entry name" value="Collagenase (Catalytic Domain)"/>
    <property type="match status" value="1"/>
</dbReference>
<dbReference type="PANTHER" id="PTHR11733:SF167">
    <property type="entry name" value="FI17812P1-RELATED"/>
    <property type="match status" value="1"/>
</dbReference>
<reference evidence="10 11" key="1">
    <citation type="submission" date="2016-10" db="EMBL/GenBank/DDBJ databases">
        <authorList>
            <person name="de Groot N.N."/>
        </authorList>
    </citation>
    <scope>NUCLEOTIDE SEQUENCE [LARGE SCALE GENOMIC DNA]</scope>
    <source>
        <strain evidence="10 11">MAR_2009_71</strain>
    </source>
</reference>
<dbReference type="InterPro" id="IPR008753">
    <property type="entry name" value="Peptidase_M13_N"/>
</dbReference>
<comment type="similarity">
    <text evidence="2">Belongs to the peptidase M13 family.</text>
</comment>
<dbReference type="PROSITE" id="PS51257">
    <property type="entry name" value="PROKAR_LIPOPROTEIN"/>
    <property type="match status" value="1"/>
</dbReference>
<dbReference type="Pfam" id="PF05649">
    <property type="entry name" value="Peptidase_M13_N"/>
    <property type="match status" value="1"/>
</dbReference>
<evidence type="ECO:0000256" key="3">
    <source>
        <dbReference type="ARBA" id="ARBA00022670"/>
    </source>
</evidence>
<dbReference type="AlphaFoldDB" id="A0A1H4N4H8"/>
<dbReference type="InterPro" id="IPR042089">
    <property type="entry name" value="Peptidase_M13_dom_2"/>
</dbReference>
<dbReference type="PRINTS" id="PR00786">
    <property type="entry name" value="NEPRILYSIN"/>
</dbReference>
<dbReference type="GO" id="GO:0046872">
    <property type="term" value="F:metal ion binding"/>
    <property type="evidence" value="ECO:0007669"/>
    <property type="project" value="UniProtKB-KW"/>
</dbReference>
<gene>
    <name evidence="10" type="ORF">SAMN05192540_1844</name>
</gene>
<proteinExistence type="inferred from homology"/>
<keyword evidence="3" id="KW-0645">Protease</keyword>
<dbReference type="GO" id="GO:0004222">
    <property type="term" value="F:metalloendopeptidase activity"/>
    <property type="evidence" value="ECO:0007669"/>
    <property type="project" value="InterPro"/>
</dbReference>
<dbReference type="Gene3D" id="1.10.1380.10">
    <property type="entry name" value="Neutral endopeptidase , domain2"/>
    <property type="match status" value="1"/>
</dbReference>
<evidence type="ECO:0000256" key="6">
    <source>
        <dbReference type="ARBA" id="ARBA00022833"/>
    </source>
</evidence>
<dbReference type="OrthoDB" id="9775677at2"/>
<evidence type="ECO:0000256" key="7">
    <source>
        <dbReference type="ARBA" id="ARBA00023049"/>
    </source>
</evidence>
<evidence type="ECO:0000256" key="2">
    <source>
        <dbReference type="ARBA" id="ARBA00007357"/>
    </source>
</evidence>
<dbReference type="Pfam" id="PF01431">
    <property type="entry name" value="Peptidase_M13"/>
    <property type="match status" value="1"/>
</dbReference>
<comment type="cofactor">
    <cofactor evidence="1">
        <name>Zn(2+)</name>
        <dbReference type="ChEBI" id="CHEBI:29105"/>
    </cofactor>
</comment>
<name>A0A1H4N4H8_9FLAO</name>
<dbReference type="SUPFAM" id="SSF55486">
    <property type="entry name" value="Metalloproteases ('zincins'), catalytic domain"/>
    <property type="match status" value="1"/>
</dbReference>
<keyword evidence="5" id="KW-0378">Hydrolase</keyword>
<evidence type="ECO:0000313" key="11">
    <source>
        <dbReference type="Proteomes" id="UP000183038"/>
    </source>
</evidence>
<evidence type="ECO:0000259" key="8">
    <source>
        <dbReference type="Pfam" id="PF01431"/>
    </source>
</evidence>
<protein>
    <submittedName>
        <fullName evidence="10">Putative endopeptidase</fullName>
    </submittedName>
</protein>
<dbReference type="InterPro" id="IPR000718">
    <property type="entry name" value="Peptidase_M13"/>
</dbReference>
<evidence type="ECO:0000259" key="9">
    <source>
        <dbReference type="Pfam" id="PF05649"/>
    </source>
</evidence>
<sequence>MKKVYLFAAGLVALASCKEEAKPTAEAEKIPGIVLANMDTTQNPKSDFYNYVNGNWMKFTEIPDDRTSWGGFSVLRKSTDDDVLKILATAKESGNYAADTDQAKALAIFDTKLDTAARNKAGISPLEPAFKEIESIKNLKDLQTVLATNAAVSSPFLNIGAGADLNNSSMNAVYLGANGLGLPDRDFYLEEDEKSIEIREEYKKHVSKMLQKLGDSEADANKAADKILALETQLAEPRLNKVERRDARNYNNPRTVAEVDEMMSTIDMKKLISDLGITKKFDTLLVTQLRYTEVLDKFLKTTPIEDIKTLIRWDTFNSAAGKLTTEIETANWEFYSKYLRGAKEQRPADERALATVNGTVGEALGQLYVDAKFPPEAKAKAELMIANVIDAFKERIAVLDWMSDSTKTKAIEKLDKFTVKIAYPDKWEDYSTMEVSADKSYFENMTAVNKWGELKNYSEIGEPVDKTEWGMSPQTVNAYFNPLNNEIVFPAAILQPPFYNYTADEAVNYGGIGAVIGHEISHAFDDSGSRFDADGNLKNWWTEADLAAFTERADALAVQYDSVMVLPDVYVNGKFTLGENIGDLGGLLGAYDGLQKYYAENGRPEDIDGFTAEQRFFMSWATVWRTKSRDEALRTQIKTDPHSPGLVRATQPLLNIQAFYDAFDIKEGDDMYLAPEKRVSIW</sequence>
<keyword evidence="6" id="KW-0862">Zinc</keyword>
<dbReference type="GO" id="GO:0005886">
    <property type="term" value="C:plasma membrane"/>
    <property type="evidence" value="ECO:0007669"/>
    <property type="project" value="TreeGrafter"/>
</dbReference>
<evidence type="ECO:0000256" key="1">
    <source>
        <dbReference type="ARBA" id="ARBA00001947"/>
    </source>
</evidence>
<evidence type="ECO:0000313" key="10">
    <source>
        <dbReference type="EMBL" id="SEB90123.1"/>
    </source>
</evidence>
<keyword evidence="7" id="KW-0482">Metalloprotease</keyword>
<dbReference type="CDD" id="cd08662">
    <property type="entry name" value="M13"/>
    <property type="match status" value="1"/>
</dbReference>
<dbReference type="PROSITE" id="PS51885">
    <property type="entry name" value="NEPRILYSIN"/>
    <property type="match status" value="1"/>
</dbReference>
<feature type="domain" description="Peptidase M13 C-terminal" evidence="8">
    <location>
        <begin position="477"/>
        <end position="679"/>
    </location>
</feature>
<dbReference type="InterPro" id="IPR018497">
    <property type="entry name" value="Peptidase_M13_C"/>
</dbReference>
<keyword evidence="4" id="KW-0479">Metal-binding</keyword>
<feature type="domain" description="Peptidase M13 N-terminal" evidence="9">
    <location>
        <begin position="44"/>
        <end position="424"/>
    </location>
</feature>
<evidence type="ECO:0000256" key="4">
    <source>
        <dbReference type="ARBA" id="ARBA00022723"/>
    </source>
</evidence>
<dbReference type="RefSeq" id="WP_074672129.1">
    <property type="nucleotide sequence ID" value="NZ_FNTB01000001.1"/>
</dbReference>
<dbReference type="Proteomes" id="UP000183038">
    <property type="component" value="Unassembled WGS sequence"/>
</dbReference>
<dbReference type="InterPro" id="IPR024079">
    <property type="entry name" value="MetalloPept_cat_dom_sf"/>
</dbReference>
<accession>A0A1H4N4H8</accession>